<feature type="compositionally biased region" description="Low complexity" evidence="1">
    <location>
        <begin position="172"/>
        <end position="182"/>
    </location>
</feature>
<feature type="compositionally biased region" description="Low complexity" evidence="1">
    <location>
        <begin position="30"/>
        <end position="49"/>
    </location>
</feature>
<feature type="region of interest" description="Disordered" evidence="1">
    <location>
        <begin position="1036"/>
        <end position="1055"/>
    </location>
</feature>
<feature type="compositionally biased region" description="Low complexity" evidence="1">
    <location>
        <begin position="283"/>
        <end position="307"/>
    </location>
</feature>
<sequence length="1219" mass="134095">MFNHHNNILIIDHRTESDLSKKSESKISTSLSGGYSSSSLSSSSSSSSSSLGHYHLSRTLIIFLLFLLTLCCSDFLSSSSSFISIDLVMAATAASSSSSSGSYTVVNMNYNHDTSTQLPPPLSSSLPTLQKQQQQQQQQSQAMNNVVDHQLISSSSSLKNKNVNQNIDGNQSIHSTTSLSSSESKKQNNDHHHNNNMATNVVVVHYMPIISASSSSSSSSSLSSSSMDINIVKPFNFISKTNRSYYNKYNKMPTNNNDIYEDVYGDDDYGNDNDIDNVDKQNRININSNNNNNNNQIRHQQQYQNQKQKQHSIHLNESNRKLKRESRQLLVNKVNGNGNNNPFWNHAVTATMLRRRSRRLTHLYSSPSSSSSSLSSTSSFVVNHLSPSHSKLSSSSSSPSSATSLMMIKSKPPKMAALSSLYSSNGNSYYPLHSSSNAVSGQQNRLKILLNPPPAGFGANLVPNKKCNFEIYPSGCFDENGSICDNDGMCICRPGYLIRIANLYCLRPSFIGEACYTTEQCERKVANSGCFNYREEYREENPSAFFGPSQSSWPMGECRCRIGHRFDERLNACVRSIIGSWCSNVWDCEMADEDLEHIESGGHRSNRTGGLHQSHLHPLLGSSSSSSLTTSHSALASTSRNKIANLVCENNICNCSQFFYYNQTAEECQYVETYGHSCQISTNVVINENSVNDKNAHYNNINPSKRSIRFRNRRARQLVKSLQQQQQHELLMTMTTTSTVNPIYNENLLNLDNHRQYYIGQKQQFHNDRSSRSLLRDTFVNDEFDGGSSSPSSSLLPFECNYPTVCSTNKTCICADGYEHQPTMIPQCQRIGAHYTHYFHSGSSIRSMKGVDGYPHDRSSYNEGSSNVANFFEYVLYFLVPGLIIIFIFKPCFRRIGEWRNHIHQYQSDSDFYLATTANGRPVIAEMSVIGPQCSATGTSATTTTGGGGGGGGSVGVGVGGGAGVGGGVASGTVEKSNILAGTTVTSMPTVGDVYSNEFASFAAFAPHLVYHNAYLFDSTDPCYATPMGSYGCHPQTVQNNQHQQQQQQQQAASMALVREKLQTIEESQSEDGSTQMNNFSNSNSLSNQNIIAESCVDFATTTTNIGDQQLITNGGDQSSNGNDQSGNVNQDYNKNDENNDKTATTNIINNNNNINTNNDIVDKSNRCDSNIIDNINDNNNNNNKNLNILQLGNDIDVGGGGDVVGVDDHSTNQIAEST</sequence>
<evidence type="ECO:0000313" key="3">
    <source>
        <dbReference type="Proteomes" id="UP000790347"/>
    </source>
</evidence>
<comment type="caution">
    <text evidence="2">The sequence shown here is derived from an EMBL/GenBank/DDBJ whole genome shotgun (WGS) entry which is preliminary data.</text>
</comment>
<feature type="region of interest" description="Disordered" evidence="1">
    <location>
        <begin position="270"/>
        <end position="322"/>
    </location>
</feature>
<proteinExistence type="predicted"/>
<dbReference type="PANTHER" id="PTHR42264">
    <property type="entry name" value="EPHRIN_REC_LIKE DOMAIN-CONTAINING PROTEIN"/>
    <property type="match status" value="1"/>
</dbReference>
<dbReference type="EMBL" id="ASGP02000002">
    <property type="protein sequence ID" value="KAH9520715.1"/>
    <property type="molecule type" value="Genomic_DNA"/>
</dbReference>
<name>A0A922I3Q2_DERFA</name>
<feature type="compositionally biased region" description="Polar residues" evidence="1">
    <location>
        <begin position="160"/>
        <end position="171"/>
    </location>
</feature>
<reference evidence="2" key="2">
    <citation type="journal article" date="2022" name="Res Sq">
        <title>Comparative Genomics Reveals Insights into the Divergent Evolution of Astigmatic Mites and Household Pest Adaptations.</title>
        <authorList>
            <person name="Xiong Q."/>
            <person name="Wan A.T.-Y."/>
            <person name="Liu X.-Y."/>
            <person name="Fung C.S.-H."/>
            <person name="Xiao X."/>
            <person name="Malainual N."/>
            <person name="Hou J."/>
            <person name="Wang L."/>
            <person name="Wang M."/>
            <person name="Yang K."/>
            <person name="Cui Y."/>
            <person name="Leung E."/>
            <person name="Nong W."/>
            <person name="Shin S.-K."/>
            <person name="Au S."/>
            <person name="Jeong K.Y."/>
            <person name="Chew F.T."/>
            <person name="Hui J."/>
            <person name="Leung T.F."/>
            <person name="Tungtrongchitr A."/>
            <person name="Zhong N."/>
            <person name="Liu Z."/>
            <person name="Tsui S."/>
        </authorList>
    </citation>
    <scope>NUCLEOTIDE SEQUENCE</scope>
    <source>
        <strain evidence="2">Derf</strain>
        <tissue evidence="2">Whole organism</tissue>
    </source>
</reference>
<feature type="region of interest" description="Disordered" evidence="1">
    <location>
        <begin position="1110"/>
        <end position="1147"/>
    </location>
</feature>
<feature type="compositionally biased region" description="Polar residues" evidence="1">
    <location>
        <begin position="1110"/>
        <end position="1133"/>
    </location>
</feature>
<feature type="region of interest" description="Disordered" evidence="1">
    <location>
        <begin position="29"/>
        <end position="49"/>
    </location>
</feature>
<organism evidence="2 3">
    <name type="scientific">Dermatophagoides farinae</name>
    <name type="common">American house dust mite</name>
    <dbReference type="NCBI Taxonomy" id="6954"/>
    <lineage>
        <taxon>Eukaryota</taxon>
        <taxon>Metazoa</taxon>
        <taxon>Ecdysozoa</taxon>
        <taxon>Arthropoda</taxon>
        <taxon>Chelicerata</taxon>
        <taxon>Arachnida</taxon>
        <taxon>Acari</taxon>
        <taxon>Acariformes</taxon>
        <taxon>Sarcoptiformes</taxon>
        <taxon>Astigmata</taxon>
        <taxon>Psoroptidia</taxon>
        <taxon>Analgoidea</taxon>
        <taxon>Pyroglyphidae</taxon>
        <taxon>Dermatophagoidinae</taxon>
        <taxon>Dermatophagoides</taxon>
    </lineage>
</organism>
<dbReference type="Proteomes" id="UP000790347">
    <property type="component" value="Unassembled WGS sequence"/>
</dbReference>
<protein>
    <submittedName>
        <fullName evidence="2">Uncharacterized protein</fullName>
    </submittedName>
</protein>
<gene>
    <name evidence="2" type="ORF">DERF_004405</name>
</gene>
<keyword evidence="3" id="KW-1185">Reference proteome</keyword>
<feature type="region of interest" description="Disordered" evidence="1">
    <location>
        <begin position="111"/>
        <end position="144"/>
    </location>
</feature>
<feature type="region of interest" description="Disordered" evidence="1">
    <location>
        <begin position="160"/>
        <end position="194"/>
    </location>
</feature>
<evidence type="ECO:0000256" key="1">
    <source>
        <dbReference type="SAM" id="MobiDB-lite"/>
    </source>
</evidence>
<feature type="compositionally biased region" description="Basic and acidic residues" evidence="1">
    <location>
        <begin position="183"/>
        <end position="193"/>
    </location>
</feature>
<feature type="compositionally biased region" description="Low complexity" evidence="1">
    <location>
        <begin position="1039"/>
        <end position="1051"/>
    </location>
</feature>
<feature type="region of interest" description="Disordered" evidence="1">
    <location>
        <begin position="385"/>
        <end position="405"/>
    </location>
</feature>
<feature type="compositionally biased region" description="Low complexity" evidence="1">
    <location>
        <begin position="385"/>
        <end position="401"/>
    </location>
</feature>
<dbReference type="AlphaFoldDB" id="A0A922I3Q2"/>
<feature type="compositionally biased region" description="Low complexity" evidence="1">
    <location>
        <begin position="123"/>
        <end position="141"/>
    </location>
</feature>
<accession>A0A922I3Q2</accession>
<evidence type="ECO:0000313" key="2">
    <source>
        <dbReference type="EMBL" id="KAH9520715.1"/>
    </source>
</evidence>
<reference evidence="2" key="1">
    <citation type="submission" date="2013-05" db="EMBL/GenBank/DDBJ databases">
        <authorList>
            <person name="Yim A.K.Y."/>
            <person name="Chan T.F."/>
            <person name="Ji K.M."/>
            <person name="Liu X.Y."/>
            <person name="Zhou J.W."/>
            <person name="Li R.Q."/>
            <person name="Yang K.Y."/>
            <person name="Li J."/>
            <person name="Li M."/>
            <person name="Law P.T.W."/>
            <person name="Wu Y.L."/>
            <person name="Cai Z.L."/>
            <person name="Qin H."/>
            <person name="Bao Y."/>
            <person name="Leung R.K.K."/>
            <person name="Ng P.K.S."/>
            <person name="Zou J."/>
            <person name="Zhong X.J."/>
            <person name="Ran P.X."/>
            <person name="Zhong N.S."/>
            <person name="Liu Z.G."/>
            <person name="Tsui S.K.W."/>
        </authorList>
    </citation>
    <scope>NUCLEOTIDE SEQUENCE</scope>
    <source>
        <strain evidence="2">Derf</strain>
        <tissue evidence="2">Whole organism</tissue>
    </source>
</reference>